<dbReference type="Pfam" id="PF08281">
    <property type="entry name" value="Sigma70_r4_2"/>
    <property type="match status" value="1"/>
</dbReference>
<dbReference type="NCBIfam" id="NF007214">
    <property type="entry name" value="PRK09636.1"/>
    <property type="match status" value="1"/>
</dbReference>
<evidence type="ECO:0000259" key="2">
    <source>
        <dbReference type="Pfam" id="PF04542"/>
    </source>
</evidence>
<comment type="caution">
    <text evidence="4">The sequence shown here is derived from an EMBL/GenBank/DDBJ whole genome shotgun (WGS) entry which is preliminary data.</text>
</comment>
<evidence type="ECO:0000313" key="5">
    <source>
        <dbReference type="Proteomes" id="UP001181622"/>
    </source>
</evidence>
<dbReference type="SUPFAM" id="SSF88659">
    <property type="entry name" value="Sigma3 and sigma4 domains of RNA polymerase sigma factors"/>
    <property type="match status" value="1"/>
</dbReference>
<dbReference type="Gene3D" id="1.10.10.10">
    <property type="entry name" value="Winged helix-like DNA-binding domain superfamily/Winged helix DNA-binding domain"/>
    <property type="match status" value="1"/>
</dbReference>
<dbReference type="InterPro" id="IPR014284">
    <property type="entry name" value="RNA_pol_sigma-70_dom"/>
</dbReference>
<dbReference type="Gene3D" id="3.10.450.50">
    <property type="match status" value="1"/>
</dbReference>
<dbReference type="Gene3D" id="1.10.1740.10">
    <property type="match status" value="1"/>
</dbReference>
<dbReference type="Proteomes" id="UP001181622">
    <property type="component" value="Unassembled WGS sequence"/>
</dbReference>
<dbReference type="Pfam" id="PF04542">
    <property type="entry name" value="Sigma70_r2"/>
    <property type="match status" value="1"/>
</dbReference>
<sequence length="304" mass="32805">MSAGGQECAEAAADAAFERHRRRLFGLAYKMLGSLAETEDVLQEAWLRWRGADRAAVRDEGAFLARTVTRLSLDVLRSARVKREAYLGTWLPEPIVDETTPAPDESVELASDLSVALVLALERLTPLERAAFLLHDVFDMPFAEVAETLGKSVEACRQLAGRGRIHVAEERPRAKTSAKASPEEGQALASAFLKASRAGDMAGLVAILAPDAVLRADGGGVRPAAMKPLVGAERIANFFGRMIRLNLPVEPRSATFTSINGLPGYVTIEADGLPQTTAFEIADGRIAAVYVVRNPEKLGRLMGW</sequence>
<dbReference type="SUPFAM" id="SSF54427">
    <property type="entry name" value="NTF2-like"/>
    <property type="match status" value="1"/>
</dbReference>
<dbReference type="SUPFAM" id="SSF88946">
    <property type="entry name" value="Sigma2 domain of RNA polymerase sigma factors"/>
    <property type="match status" value="1"/>
</dbReference>
<dbReference type="RefSeq" id="WP_309388172.1">
    <property type="nucleotide sequence ID" value="NZ_JADBEO010000001.1"/>
</dbReference>
<dbReference type="InterPro" id="IPR007627">
    <property type="entry name" value="RNA_pol_sigma70_r2"/>
</dbReference>
<dbReference type="InterPro" id="IPR032710">
    <property type="entry name" value="NTF2-like_dom_sf"/>
</dbReference>
<dbReference type="InterPro" id="IPR052704">
    <property type="entry name" value="ECF_Sigma-70_Domain"/>
</dbReference>
<dbReference type="EMBL" id="JADBEO010000001">
    <property type="protein sequence ID" value="MDR4305124.1"/>
    <property type="molecule type" value="Genomic_DNA"/>
</dbReference>
<dbReference type="NCBIfam" id="TIGR02937">
    <property type="entry name" value="sigma70-ECF"/>
    <property type="match status" value="1"/>
</dbReference>
<dbReference type="InterPro" id="IPR013324">
    <property type="entry name" value="RNA_pol_sigma_r3/r4-like"/>
</dbReference>
<protein>
    <submittedName>
        <fullName evidence="4">Sigma-70 family RNA polymerase sigma factor</fullName>
    </submittedName>
</protein>
<organism evidence="4 5">
    <name type="scientific">Chelatococcus sambhunathii</name>
    <dbReference type="NCBI Taxonomy" id="363953"/>
    <lineage>
        <taxon>Bacteria</taxon>
        <taxon>Pseudomonadati</taxon>
        <taxon>Pseudomonadota</taxon>
        <taxon>Alphaproteobacteria</taxon>
        <taxon>Hyphomicrobiales</taxon>
        <taxon>Chelatococcaceae</taxon>
        <taxon>Chelatococcus</taxon>
    </lineage>
</organism>
<accession>A0ABU1DAJ2</accession>
<gene>
    <name evidence="4" type="ORF">IHQ68_00585</name>
</gene>
<evidence type="ECO:0000259" key="3">
    <source>
        <dbReference type="Pfam" id="PF08281"/>
    </source>
</evidence>
<dbReference type="PANTHER" id="PTHR30173:SF36">
    <property type="entry name" value="ECF RNA POLYMERASE SIGMA FACTOR SIGJ"/>
    <property type="match status" value="1"/>
</dbReference>
<name>A0ABU1DAJ2_9HYPH</name>
<reference evidence="4" key="1">
    <citation type="submission" date="2020-10" db="EMBL/GenBank/DDBJ databases">
        <authorList>
            <person name="Abbas A."/>
            <person name="Razzaq R."/>
            <person name="Waqas M."/>
            <person name="Abbas N."/>
            <person name="Nielsen T.K."/>
            <person name="Hansen L.H."/>
            <person name="Hussain S."/>
            <person name="Shahid M."/>
        </authorList>
    </citation>
    <scope>NUCLEOTIDE SEQUENCE</scope>
    <source>
        <strain evidence="4">S14</strain>
    </source>
</reference>
<keyword evidence="5" id="KW-1185">Reference proteome</keyword>
<feature type="domain" description="RNA polymerase sigma factor 70 region 4 type 2" evidence="3">
    <location>
        <begin position="116"/>
        <end position="166"/>
    </location>
</feature>
<feature type="domain" description="RNA polymerase sigma-70 region 2" evidence="2">
    <location>
        <begin position="17"/>
        <end position="80"/>
    </location>
</feature>
<comment type="subunit">
    <text evidence="1">Interacts transiently with the RNA polymerase catalytic core formed by RpoA, RpoB, RpoC and RpoZ (2 alpha, 1 beta, 1 beta' and 1 omega subunit) to form the RNA polymerase holoenzyme that can initiate transcription.</text>
</comment>
<dbReference type="PANTHER" id="PTHR30173">
    <property type="entry name" value="SIGMA 19 FACTOR"/>
    <property type="match status" value="1"/>
</dbReference>
<evidence type="ECO:0000313" key="4">
    <source>
        <dbReference type="EMBL" id="MDR4305124.1"/>
    </source>
</evidence>
<dbReference type="InterPro" id="IPR013325">
    <property type="entry name" value="RNA_pol_sigma_r2"/>
</dbReference>
<dbReference type="InterPro" id="IPR013249">
    <property type="entry name" value="RNA_pol_sigma70_r4_t2"/>
</dbReference>
<proteinExistence type="predicted"/>
<evidence type="ECO:0000256" key="1">
    <source>
        <dbReference type="ARBA" id="ARBA00011344"/>
    </source>
</evidence>
<dbReference type="InterPro" id="IPR036388">
    <property type="entry name" value="WH-like_DNA-bd_sf"/>
</dbReference>